<name>A0ABP0ULV0_9BRYO</name>
<keyword evidence="3" id="KW-0333">Golgi apparatus</keyword>
<dbReference type="PANTHER" id="PTHR12276:SF45">
    <property type="entry name" value="CLATHRIN INTERACTOR 1"/>
    <property type="match status" value="1"/>
</dbReference>
<evidence type="ECO:0000256" key="1">
    <source>
        <dbReference type="ARBA" id="ARBA00004132"/>
    </source>
</evidence>
<feature type="region of interest" description="Disordered" evidence="5">
    <location>
        <begin position="508"/>
        <end position="626"/>
    </location>
</feature>
<evidence type="ECO:0000313" key="7">
    <source>
        <dbReference type="EMBL" id="CAK9223459.1"/>
    </source>
</evidence>
<dbReference type="EMBL" id="OZ019896">
    <property type="protein sequence ID" value="CAK9223459.1"/>
    <property type="molecule type" value="Genomic_DNA"/>
</dbReference>
<feature type="compositionally biased region" description="Polar residues" evidence="5">
    <location>
        <begin position="551"/>
        <end position="586"/>
    </location>
</feature>
<feature type="compositionally biased region" description="Polar residues" evidence="5">
    <location>
        <begin position="604"/>
        <end position="618"/>
    </location>
</feature>
<dbReference type="CDD" id="cd03571">
    <property type="entry name" value="ENTH"/>
    <property type="match status" value="1"/>
</dbReference>
<dbReference type="Pfam" id="PF01417">
    <property type="entry name" value="ENTH"/>
    <property type="match status" value="1"/>
</dbReference>
<feature type="region of interest" description="Disordered" evidence="5">
    <location>
        <begin position="150"/>
        <end position="392"/>
    </location>
</feature>
<evidence type="ECO:0000256" key="4">
    <source>
        <dbReference type="ARBA" id="ARBA00023329"/>
    </source>
</evidence>
<feature type="compositionally biased region" description="Polar residues" evidence="5">
    <location>
        <begin position="285"/>
        <end position="299"/>
    </location>
</feature>
<evidence type="ECO:0000259" key="6">
    <source>
        <dbReference type="PROSITE" id="PS50942"/>
    </source>
</evidence>
<sequence>MDLKKVFDQTVRELKREVNKKVLKVPEIEVKVLEATSNEPWGPHGTIMADIAQATRNYNDYQLIMTVLYKRLNDTGRNWRHVYKSLTVLEYLVANGSERVIDELREHTYHIQTLVDFQYMEASGKDQGINVRKKAQSLVSLINDKERIREVRQKANSNRDKYRGVSSTGMSFRPSTYSSTGGGYNDRDDDRYGGSYGGSRGGRDDYDSYGGGSRDGDRYRDDDRSGRDKDRYKDDGYGGDRDRNIDDYSTKGSFNDKYDSSATSDRDRDRGYDDDDRYSSRCNMAPSSLCFSDGRQSNKPKGAPPAYEDTVQTDDQEDDRGSSKGVAAAVARTQSNQAQAAVSTVEDVPSKPGGGGAYFASQAANDEDDFDPRGAFSATTSSASQPKDDFFGETAPNVPTSAPLAVSKSTGGIEDLFGDVGFEVVPVPATVSMQVSLQWESVLNTSPAPSGDLFGASAFQAAPSSAPDMFGAPALQAPPPPSIPGLFPAPPAYQPPILPANNATGESFGAFGSGGSNGNAVPSSASGSIFPPPQSAPTFDFAPSNGGGFSQGSTVLQGQSYSNQSVGSTQPSSNVQSYNNNQPFGHSQSLSSQQSQLGSMQGQPSTNGSTLQPQQQPKKTFAPPKSTLWADTLSTGLVDLNIAGPKVNPLADLGIQLTDASLRNELWGGSENKRKDEKKSTYGASSMGQAMGAGSGLGRAGASVLPSPPLPPPSAMNVRMGMAPGMAPGMGMMAPPMGGNPGMGMGMGVNLGMNLGLNPGMNPGMNMGVGQGMGMGMAPNLNMGMGQGGPNMGMGIGGYTSQQYAGYR</sequence>
<evidence type="ECO:0000256" key="2">
    <source>
        <dbReference type="ARBA" id="ARBA00004555"/>
    </source>
</evidence>
<accession>A0ABP0ULV0</accession>
<dbReference type="PANTHER" id="PTHR12276">
    <property type="entry name" value="EPSIN/ENT-RELATED"/>
    <property type="match status" value="1"/>
</dbReference>
<feature type="compositionally biased region" description="Basic and acidic residues" evidence="5">
    <location>
        <begin position="671"/>
        <end position="680"/>
    </location>
</feature>
<dbReference type="Proteomes" id="UP001497512">
    <property type="component" value="Chromosome 4"/>
</dbReference>
<keyword evidence="8" id="KW-1185">Reference proteome</keyword>
<feature type="domain" description="ENTH" evidence="6">
    <location>
        <begin position="20"/>
        <end position="152"/>
    </location>
</feature>
<evidence type="ECO:0000313" key="8">
    <source>
        <dbReference type="Proteomes" id="UP001497512"/>
    </source>
</evidence>
<gene>
    <name evidence="7" type="ORF">CSSPTR1EN2_LOCUS16842</name>
</gene>
<dbReference type="PROSITE" id="PS50942">
    <property type="entry name" value="ENTH"/>
    <property type="match status" value="1"/>
</dbReference>
<dbReference type="SMART" id="SM00273">
    <property type="entry name" value="ENTH"/>
    <property type="match status" value="1"/>
</dbReference>
<feature type="compositionally biased region" description="Polar residues" evidence="5">
    <location>
        <begin position="332"/>
        <end position="342"/>
    </location>
</feature>
<keyword evidence="4" id="KW-0968">Cytoplasmic vesicle</keyword>
<dbReference type="Gene3D" id="1.25.40.90">
    <property type="match status" value="1"/>
</dbReference>
<reference evidence="7" key="1">
    <citation type="submission" date="2024-02" db="EMBL/GenBank/DDBJ databases">
        <authorList>
            <consortium name="ELIXIR-Norway"/>
            <consortium name="Elixir Norway"/>
        </authorList>
    </citation>
    <scope>NUCLEOTIDE SEQUENCE</scope>
</reference>
<evidence type="ECO:0000256" key="3">
    <source>
        <dbReference type="ARBA" id="ARBA00023034"/>
    </source>
</evidence>
<dbReference type="InterPro" id="IPR013809">
    <property type="entry name" value="ENTH"/>
</dbReference>
<protein>
    <recommendedName>
        <fullName evidence="6">ENTH domain-containing protein</fullName>
    </recommendedName>
</protein>
<evidence type="ECO:0000256" key="5">
    <source>
        <dbReference type="SAM" id="MobiDB-lite"/>
    </source>
</evidence>
<feature type="compositionally biased region" description="Polar residues" evidence="5">
    <location>
        <begin position="165"/>
        <end position="179"/>
    </location>
</feature>
<dbReference type="SUPFAM" id="SSF48464">
    <property type="entry name" value="ENTH/VHS domain"/>
    <property type="match status" value="1"/>
</dbReference>
<feature type="compositionally biased region" description="Basic and acidic residues" evidence="5">
    <location>
        <begin position="214"/>
        <end position="271"/>
    </location>
</feature>
<organism evidence="7 8">
    <name type="scientific">Sphagnum troendelagicum</name>
    <dbReference type="NCBI Taxonomy" id="128251"/>
    <lineage>
        <taxon>Eukaryota</taxon>
        <taxon>Viridiplantae</taxon>
        <taxon>Streptophyta</taxon>
        <taxon>Embryophyta</taxon>
        <taxon>Bryophyta</taxon>
        <taxon>Sphagnophytina</taxon>
        <taxon>Sphagnopsida</taxon>
        <taxon>Sphagnales</taxon>
        <taxon>Sphagnaceae</taxon>
        <taxon>Sphagnum</taxon>
    </lineage>
</organism>
<feature type="region of interest" description="Disordered" evidence="5">
    <location>
        <begin position="668"/>
        <end position="712"/>
    </location>
</feature>
<feature type="compositionally biased region" description="Low complexity" evidence="5">
    <location>
        <begin position="587"/>
        <end position="603"/>
    </location>
</feature>
<feature type="compositionally biased region" description="Basic and acidic residues" evidence="5">
    <location>
        <begin position="150"/>
        <end position="163"/>
    </location>
</feature>
<proteinExistence type="predicted"/>
<dbReference type="InterPro" id="IPR008942">
    <property type="entry name" value="ENTH_VHS"/>
</dbReference>
<comment type="subcellular location">
    <subcellularLocation>
        <location evidence="1">Cytoplasmic vesicle</location>
        <location evidence="1">Clathrin-coated vesicle</location>
    </subcellularLocation>
    <subcellularLocation>
        <location evidence="2">Golgi apparatus</location>
    </subcellularLocation>
</comment>